<feature type="compositionally biased region" description="Polar residues" evidence="1">
    <location>
        <begin position="41"/>
        <end position="71"/>
    </location>
</feature>
<accession>A0ABU0LZ94</accession>
<comment type="caution">
    <text evidence="3">The sequence shown here is derived from an EMBL/GenBank/DDBJ whole genome shotgun (WGS) entry which is preliminary data.</text>
</comment>
<evidence type="ECO:0000313" key="4">
    <source>
        <dbReference type="Proteomes" id="UP001240643"/>
    </source>
</evidence>
<organism evidence="3 4">
    <name type="scientific">Mycoplasmoides fastidiosum</name>
    <dbReference type="NCBI Taxonomy" id="92758"/>
    <lineage>
        <taxon>Bacteria</taxon>
        <taxon>Bacillati</taxon>
        <taxon>Mycoplasmatota</taxon>
        <taxon>Mycoplasmoidales</taxon>
        <taxon>Mycoplasmoidaceae</taxon>
        <taxon>Mycoplasmoides</taxon>
    </lineage>
</organism>
<reference evidence="3" key="1">
    <citation type="submission" date="2023-07" db="EMBL/GenBank/DDBJ databases">
        <title>Genomic Encyclopedia of Type Strains, Phase IV (KMG-IV): sequencing the most valuable type-strain genomes for metagenomic binning, comparative biology and taxonomic classification.</title>
        <authorList>
            <person name="Goeker M."/>
        </authorList>
    </citation>
    <scope>NUCLEOTIDE SEQUENCE [LARGE SCALE GENOMIC DNA]</scope>
    <source>
        <strain evidence="3">DSM 21204</strain>
    </source>
</reference>
<dbReference type="EMBL" id="JAUSWO010000001">
    <property type="protein sequence ID" value="MDQ0514007.1"/>
    <property type="molecule type" value="Genomic_DNA"/>
</dbReference>
<protein>
    <recommendedName>
        <fullName evidence="5">Lipoprotein</fullName>
    </recommendedName>
</protein>
<feature type="chain" id="PRO_5045842385" description="Lipoprotein" evidence="2">
    <location>
        <begin position="32"/>
        <end position="681"/>
    </location>
</feature>
<feature type="signal peptide" evidence="2">
    <location>
        <begin position="1"/>
        <end position="31"/>
    </location>
</feature>
<name>A0ABU0LZ94_9BACT</name>
<feature type="region of interest" description="Disordered" evidence="1">
    <location>
        <begin position="39"/>
        <end position="71"/>
    </location>
</feature>
<evidence type="ECO:0000256" key="2">
    <source>
        <dbReference type="SAM" id="SignalP"/>
    </source>
</evidence>
<dbReference type="Proteomes" id="UP001240643">
    <property type="component" value="Unassembled WGS sequence"/>
</dbReference>
<evidence type="ECO:0000256" key="1">
    <source>
        <dbReference type="SAM" id="MobiDB-lite"/>
    </source>
</evidence>
<keyword evidence="2" id="KW-0732">Signal</keyword>
<dbReference type="RefSeq" id="WP_256547300.1">
    <property type="nucleotide sequence ID" value="NZ_CP101809.1"/>
</dbReference>
<gene>
    <name evidence="3" type="ORF">J2Z62_000445</name>
</gene>
<keyword evidence="4" id="KW-1185">Reference proteome</keyword>
<dbReference type="PROSITE" id="PS51257">
    <property type="entry name" value="PROKAR_LIPOPROTEIN"/>
    <property type="match status" value="1"/>
</dbReference>
<evidence type="ECO:0008006" key="5">
    <source>
        <dbReference type="Google" id="ProtNLM"/>
    </source>
</evidence>
<proteinExistence type="predicted"/>
<sequence>MNRLKKVKFLTKNKFWLLSFGLATTSSLVLAACASEVEPESNFQNDPDSGSNDANQQKPETPANPQVPQATVEQKQLAEVTLNQPSVQTNLQQAVVSAQLTITSHLSQVNQIKNINRNSVSGAIRHVSSVALLVESFKNLVTNSAESLTADKVDNLNKLLDQVNQNNQQLADILNLVPVSVDTARLERQQAVFQSRVINFTRSDETNLVERLQALLKSRNSYQNALDQLNQPLIKVKAAALALENAIVALETFVNVQAPSLNEQIDGTSSLQALTDQIRGQVLGSLNTDVFQQQVHKTTVVKQADAVTVPANNGQVSVILSALAQQKASLNNLDSGLKQLTFNQSLRANDPDALNLLALNLEEAVIINPLDADIDQQKARLSQTVVDANNELIKSLEVIQKTVKFYTDNFVNPVNGVARIIKEIQTIYSLAEKDNRLTIWKGYLTNFLAPAREMVAKVTAFVNLWNQEIGSLVFDNNAANNDNTTLLADAQQIIDGLVTTQTYNQALEVVGNVNALHAKVARVNDVLKSNLSNSLIGLLNWLNDTSYGQNEFTWTASHLRFFGREIPLDQAHNEIRVLFKGIYDRLPTKEEGVFTYAGYLQQFLEGWENTFNSYDLPLLSIKQMKDELLKLSTTNAKSPFTVFLNSVNIPSLAKLSDESLSLNSNLADIFNNRQIMVDALQ</sequence>
<evidence type="ECO:0000313" key="3">
    <source>
        <dbReference type="EMBL" id="MDQ0514007.1"/>
    </source>
</evidence>